<dbReference type="NCBIfam" id="NF006548">
    <property type="entry name" value="PRK09041.1"/>
    <property type="match status" value="1"/>
</dbReference>
<feature type="region of interest" description="Disordered" evidence="8">
    <location>
        <begin position="71"/>
        <end position="92"/>
    </location>
</feature>
<dbReference type="GO" id="GO:0005886">
    <property type="term" value="C:plasma membrane"/>
    <property type="evidence" value="ECO:0007669"/>
    <property type="project" value="UniProtKB-SubCell"/>
</dbReference>
<evidence type="ECO:0000256" key="1">
    <source>
        <dbReference type="ARBA" id="ARBA00004162"/>
    </source>
</evidence>
<dbReference type="STRING" id="1123510.GCA_000620025_02404"/>
<dbReference type="Pfam" id="PF13677">
    <property type="entry name" value="MotB_plug"/>
    <property type="match status" value="1"/>
</dbReference>
<dbReference type="Proteomes" id="UP000267342">
    <property type="component" value="Chromosome"/>
</dbReference>
<keyword evidence="4 9" id="KW-0812">Transmembrane</keyword>
<accession>A0A348HFK5</accession>
<evidence type="ECO:0000256" key="9">
    <source>
        <dbReference type="SAM" id="Phobius"/>
    </source>
</evidence>
<comment type="similarity">
    <text evidence="2">Belongs to the MotB family.</text>
</comment>
<evidence type="ECO:0000259" key="10">
    <source>
        <dbReference type="PROSITE" id="PS51123"/>
    </source>
</evidence>
<evidence type="ECO:0000256" key="8">
    <source>
        <dbReference type="SAM" id="MobiDB-lite"/>
    </source>
</evidence>
<dbReference type="PROSITE" id="PS51123">
    <property type="entry name" value="OMPA_2"/>
    <property type="match status" value="1"/>
</dbReference>
<dbReference type="OrthoDB" id="9809186at2"/>
<dbReference type="AlphaFoldDB" id="A0A348HFK5"/>
<dbReference type="SUPFAM" id="SSF103088">
    <property type="entry name" value="OmpA-like"/>
    <property type="match status" value="1"/>
</dbReference>
<dbReference type="InterPro" id="IPR025713">
    <property type="entry name" value="MotB-like_N_dom"/>
</dbReference>
<dbReference type="CDD" id="cd07185">
    <property type="entry name" value="OmpA_C-like"/>
    <property type="match status" value="1"/>
</dbReference>
<feature type="compositionally biased region" description="Low complexity" evidence="8">
    <location>
        <begin position="292"/>
        <end position="309"/>
    </location>
</feature>
<keyword evidence="6 7" id="KW-0472">Membrane</keyword>
<evidence type="ECO:0000256" key="6">
    <source>
        <dbReference type="ARBA" id="ARBA00023136"/>
    </source>
</evidence>
<dbReference type="KEGG" id="zpl:ZBT109_1651"/>
<dbReference type="InterPro" id="IPR050330">
    <property type="entry name" value="Bact_OuterMem_StrucFunc"/>
</dbReference>
<feature type="transmembrane region" description="Helical" evidence="9">
    <location>
        <begin position="26"/>
        <end position="46"/>
    </location>
</feature>
<keyword evidence="11" id="KW-0282">Flagellum</keyword>
<keyword evidence="5 9" id="KW-1133">Transmembrane helix</keyword>
<feature type="domain" description="OmpA-like" evidence="10">
    <location>
        <begin position="146"/>
        <end position="265"/>
    </location>
</feature>
<dbReference type="InterPro" id="IPR036737">
    <property type="entry name" value="OmpA-like_sf"/>
</dbReference>
<dbReference type="PANTHER" id="PTHR30329">
    <property type="entry name" value="STATOR ELEMENT OF FLAGELLAR MOTOR COMPLEX"/>
    <property type="match status" value="1"/>
</dbReference>
<feature type="region of interest" description="Disordered" evidence="8">
    <location>
        <begin position="272"/>
        <end position="315"/>
    </location>
</feature>
<keyword evidence="11" id="KW-0969">Cilium</keyword>
<organism evidence="11 12">
    <name type="scientific">Zymobacter palmae</name>
    <dbReference type="NCBI Taxonomy" id="33074"/>
    <lineage>
        <taxon>Bacteria</taxon>
        <taxon>Pseudomonadati</taxon>
        <taxon>Pseudomonadota</taxon>
        <taxon>Gammaproteobacteria</taxon>
        <taxon>Oceanospirillales</taxon>
        <taxon>Halomonadaceae</taxon>
        <taxon>Zymobacter group</taxon>
        <taxon>Zymobacter</taxon>
    </lineage>
</organism>
<evidence type="ECO:0000313" key="12">
    <source>
        <dbReference type="Proteomes" id="UP000267342"/>
    </source>
</evidence>
<name>A0A348HFK5_9GAMM</name>
<keyword evidence="3" id="KW-1003">Cell membrane</keyword>
<keyword evidence="12" id="KW-1185">Reference proteome</keyword>
<dbReference type="EMBL" id="AP018933">
    <property type="protein sequence ID" value="BBG30407.1"/>
    <property type="molecule type" value="Genomic_DNA"/>
</dbReference>
<dbReference type="InterPro" id="IPR006665">
    <property type="entry name" value="OmpA-like"/>
</dbReference>
<reference evidence="11 12" key="1">
    <citation type="submission" date="2018-09" db="EMBL/GenBank/DDBJ databases">
        <title>Zymobacter palmae IAM14233 (=T109) whole genome analysis.</title>
        <authorList>
            <person name="Yanase H."/>
        </authorList>
    </citation>
    <scope>NUCLEOTIDE SEQUENCE [LARGE SCALE GENOMIC DNA]</scope>
    <source>
        <strain evidence="11 12">IAM14233</strain>
    </source>
</reference>
<dbReference type="PANTHER" id="PTHR30329:SF18">
    <property type="entry name" value="MOTILITY PROTEIN B"/>
    <property type="match status" value="1"/>
</dbReference>
<evidence type="ECO:0000313" key="11">
    <source>
        <dbReference type="EMBL" id="BBG30407.1"/>
    </source>
</evidence>
<evidence type="ECO:0000256" key="2">
    <source>
        <dbReference type="ARBA" id="ARBA00008914"/>
    </source>
</evidence>
<sequence length="315" mass="33720">MSKSSRPVVIKKVQKGGHGAHGSWKIAYADFMTAMMAFFLVMWLLAGTSKAQLEGITEYFRHPTSISFASGDKMSASDSAIPGGGDDPRHADGEVRRAAGEKVFSATASTSRLRAARDQLQSLVRQNPTLAALGAQLKVDMTEEGLRIQILDDSQQSMFRIGSADVVPRLAHVLDELAPFLNKAPYGITISGHTDNMPFVTGLGGYSNWELSSDRANAARRELVKAGFSADQLIRVTGHAATMNLGDKANDPMNRRISIVLLSESARRSIDSENKVIQDNGGGTTAMSVLNAEQHSAASDAAKAPEAQPTPVKPQ</sequence>
<evidence type="ECO:0000256" key="4">
    <source>
        <dbReference type="ARBA" id="ARBA00022692"/>
    </source>
</evidence>
<comment type="subcellular location">
    <subcellularLocation>
        <location evidence="1">Cell membrane</location>
        <topology evidence="1">Single-pass membrane protein</topology>
    </subcellularLocation>
</comment>
<dbReference type="Gene3D" id="3.30.1330.60">
    <property type="entry name" value="OmpA-like domain"/>
    <property type="match status" value="1"/>
</dbReference>
<dbReference type="RefSeq" id="WP_038278506.1">
    <property type="nucleotide sequence ID" value="NZ_AP018933.1"/>
</dbReference>
<evidence type="ECO:0000256" key="7">
    <source>
        <dbReference type="PROSITE-ProRule" id="PRU00473"/>
    </source>
</evidence>
<dbReference type="Pfam" id="PF00691">
    <property type="entry name" value="OmpA"/>
    <property type="match status" value="1"/>
</dbReference>
<protein>
    <submittedName>
        <fullName evidence="11">Flagellar motor protein</fullName>
    </submittedName>
</protein>
<keyword evidence="11" id="KW-0966">Cell projection</keyword>
<evidence type="ECO:0000256" key="3">
    <source>
        <dbReference type="ARBA" id="ARBA00022475"/>
    </source>
</evidence>
<proteinExistence type="inferred from homology"/>
<gene>
    <name evidence="11" type="ORF">ZBT109_1651</name>
</gene>
<evidence type="ECO:0000256" key="5">
    <source>
        <dbReference type="ARBA" id="ARBA00022989"/>
    </source>
</evidence>